<evidence type="ECO:0000256" key="5">
    <source>
        <dbReference type="ARBA" id="ARBA00023237"/>
    </source>
</evidence>
<evidence type="ECO:0000256" key="3">
    <source>
        <dbReference type="ARBA" id="ARBA00023136"/>
    </source>
</evidence>
<name>A0A316J6P0_9HYPH</name>
<sequence length="127" mass="13403">MKRLRIIGPMVVVPLVLAACVATGPGGGGNVPVVSRAPSGIDGSWVDANGILSSFNNGIFETRTTDTNERLAEGNYRYRSPQLVEIDLRSIVRGTTSKVNCALVSPSQLNCTTSDGSHFSLNRRAAG</sequence>
<dbReference type="NCBIfam" id="NF041251">
    <property type="entry name" value="omp10_alpha_prot"/>
    <property type="match status" value="1"/>
</dbReference>
<dbReference type="InterPro" id="IPR049857">
    <property type="entry name" value="Omp10-like"/>
</dbReference>
<evidence type="ECO:0000256" key="8">
    <source>
        <dbReference type="SAM" id="SignalP"/>
    </source>
</evidence>
<keyword evidence="4" id="KW-0564">Palmitate</keyword>
<dbReference type="RefSeq" id="WP_109706735.1">
    <property type="nucleotide sequence ID" value="NZ_QGDB01000004.1"/>
</dbReference>
<accession>A0A316J6P0</accession>
<comment type="subcellular location">
    <subcellularLocation>
        <location evidence="1">Cell outer membrane</location>
        <topology evidence="1">Lipid-anchor</topology>
    </subcellularLocation>
</comment>
<evidence type="ECO:0000256" key="7">
    <source>
        <dbReference type="ARBA" id="ARBA00044505"/>
    </source>
</evidence>
<reference evidence="9 10" key="1">
    <citation type="submission" date="2018-05" db="EMBL/GenBank/DDBJ databases">
        <title>Comparative genomic sequence analysis between strain HN4 and CCM 8460T (Falsochrobactrum ovis) will provide more evidence to prove that HN4 is a new species of Falsochrobactrum.</title>
        <authorList>
            <person name="Lyu W."/>
            <person name="Sun L."/>
            <person name="Yao L."/>
        </authorList>
    </citation>
    <scope>NUCLEOTIDE SEQUENCE [LARGE SCALE GENOMIC DNA]</scope>
    <source>
        <strain evidence="9 10">HN4</strain>
    </source>
</reference>
<keyword evidence="10" id="KW-1185">Reference proteome</keyword>
<evidence type="ECO:0000313" key="10">
    <source>
        <dbReference type="Proteomes" id="UP000245865"/>
    </source>
</evidence>
<dbReference type="OrthoDB" id="7889062at2"/>
<evidence type="ECO:0000256" key="1">
    <source>
        <dbReference type="ARBA" id="ARBA00004459"/>
    </source>
</evidence>
<evidence type="ECO:0000313" key="9">
    <source>
        <dbReference type="EMBL" id="PWL17364.1"/>
    </source>
</evidence>
<feature type="signal peptide" evidence="8">
    <location>
        <begin position="1"/>
        <end position="18"/>
    </location>
</feature>
<evidence type="ECO:0000256" key="2">
    <source>
        <dbReference type="ARBA" id="ARBA00022729"/>
    </source>
</evidence>
<evidence type="ECO:0008006" key="11">
    <source>
        <dbReference type="Google" id="ProtNLM"/>
    </source>
</evidence>
<evidence type="ECO:0000256" key="4">
    <source>
        <dbReference type="ARBA" id="ARBA00023139"/>
    </source>
</evidence>
<organism evidence="9 10">
    <name type="scientific">Falsochrobactrum shanghaiense</name>
    <dbReference type="NCBI Taxonomy" id="2201899"/>
    <lineage>
        <taxon>Bacteria</taxon>
        <taxon>Pseudomonadati</taxon>
        <taxon>Pseudomonadota</taxon>
        <taxon>Alphaproteobacteria</taxon>
        <taxon>Hyphomicrobiales</taxon>
        <taxon>Brucellaceae</taxon>
        <taxon>Falsochrobactrum</taxon>
    </lineage>
</organism>
<keyword evidence="3" id="KW-0472">Membrane</keyword>
<keyword evidence="5" id="KW-0998">Cell outer membrane</keyword>
<keyword evidence="6" id="KW-0449">Lipoprotein</keyword>
<dbReference type="EMBL" id="QGDB01000004">
    <property type="protein sequence ID" value="PWL17364.1"/>
    <property type="molecule type" value="Genomic_DNA"/>
</dbReference>
<comment type="caution">
    <text evidence="9">The sequence shown here is derived from an EMBL/GenBank/DDBJ whole genome shotgun (WGS) entry which is preliminary data.</text>
</comment>
<keyword evidence="2 8" id="KW-0732">Signal</keyword>
<proteinExistence type="inferred from homology"/>
<dbReference type="GO" id="GO:0009279">
    <property type="term" value="C:cell outer membrane"/>
    <property type="evidence" value="ECO:0007669"/>
    <property type="project" value="UniProtKB-SubCell"/>
</dbReference>
<dbReference type="Pfam" id="PF26368">
    <property type="entry name" value="OMP10"/>
    <property type="match status" value="1"/>
</dbReference>
<dbReference type="AlphaFoldDB" id="A0A316J6P0"/>
<feature type="chain" id="PRO_5016465779" description="Outer membrane lipoprotein omp10" evidence="8">
    <location>
        <begin position="19"/>
        <end position="127"/>
    </location>
</feature>
<dbReference type="Proteomes" id="UP000245865">
    <property type="component" value="Unassembled WGS sequence"/>
</dbReference>
<protein>
    <recommendedName>
        <fullName evidence="11">Outer membrane lipoprotein omp10</fullName>
    </recommendedName>
</protein>
<comment type="similarity">
    <text evidence="7">Belongs to the rhizobiaceae omp10 lipoprotein family.</text>
</comment>
<dbReference type="PROSITE" id="PS51257">
    <property type="entry name" value="PROKAR_LIPOPROTEIN"/>
    <property type="match status" value="1"/>
</dbReference>
<gene>
    <name evidence="9" type="ORF">DKP76_11330</name>
</gene>
<evidence type="ECO:0000256" key="6">
    <source>
        <dbReference type="ARBA" id="ARBA00023288"/>
    </source>
</evidence>